<dbReference type="CDD" id="cd03241">
    <property type="entry name" value="ABC_RecN"/>
    <property type="match status" value="2"/>
</dbReference>
<keyword evidence="6" id="KW-0067">ATP-binding</keyword>
<keyword evidence="4" id="KW-0547">Nucleotide-binding</keyword>
<comment type="similarity">
    <text evidence="2 9">Belongs to the RecN family.</text>
</comment>
<evidence type="ECO:0000259" key="10">
    <source>
        <dbReference type="Pfam" id="PF02463"/>
    </source>
</evidence>
<dbReference type="GO" id="GO:0009432">
    <property type="term" value="P:SOS response"/>
    <property type="evidence" value="ECO:0007669"/>
    <property type="project" value="UniProtKB-ARBA"/>
</dbReference>
<evidence type="ECO:0000256" key="4">
    <source>
        <dbReference type="ARBA" id="ARBA00022741"/>
    </source>
</evidence>
<organism evidence="11 12">
    <name type="scientific">Shewanella hanedai</name>
    <name type="common">Alteromonas hanedai</name>
    <dbReference type="NCBI Taxonomy" id="25"/>
    <lineage>
        <taxon>Bacteria</taxon>
        <taxon>Pseudomonadati</taxon>
        <taxon>Pseudomonadota</taxon>
        <taxon>Gammaproteobacteria</taxon>
        <taxon>Alteromonadales</taxon>
        <taxon>Shewanellaceae</taxon>
        <taxon>Shewanella</taxon>
    </lineage>
</organism>
<dbReference type="GO" id="GO:0005524">
    <property type="term" value="F:ATP binding"/>
    <property type="evidence" value="ECO:0007669"/>
    <property type="project" value="UniProtKB-KW"/>
</dbReference>
<evidence type="ECO:0000256" key="1">
    <source>
        <dbReference type="ARBA" id="ARBA00003618"/>
    </source>
</evidence>
<dbReference type="RefSeq" id="WP_144041923.1">
    <property type="nucleotide sequence ID" value="NZ_BMPL01000029.1"/>
</dbReference>
<gene>
    <name evidence="11" type="primary">recN</name>
    <name evidence="11" type="ORF">FN961_19840</name>
</gene>
<protein>
    <recommendedName>
        <fullName evidence="3 9">DNA repair protein RecN</fullName>
    </recommendedName>
    <alternativeName>
        <fullName evidence="8 9">Recombination protein N</fullName>
    </alternativeName>
</protein>
<accession>A0A553JJI3</accession>
<dbReference type="InterPro" id="IPR003395">
    <property type="entry name" value="RecF/RecN/SMC_N"/>
</dbReference>
<dbReference type="GO" id="GO:0006281">
    <property type="term" value="P:DNA repair"/>
    <property type="evidence" value="ECO:0007669"/>
    <property type="project" value="UniProtKB-KW"/>
</dbReference>
<sequence>MLCQLSINNFAIVRFLELDFKPGMTSITGETGAGKSIAIDALGLCLGNRADASTVRPGALKAEVSARFSLDDVPLAKRWLEDNDLELDQECILRRTINSDGRSRAYINGNPVPLTQIKDFGQLLIGIHGQHAHHAMLKSEHQLTLLDSYANHRLLLETVSSSYLRCKLIEKELKVLQQTQHERIARKQLLQYQVEELNEFALNKGEFEEIEAEHKKLANGTALVQACKNQLYILQENDQGSVESLINAGITQAQELESYDPDLKSVVNMLNDALIQIQESSSEIEHYLDKLELDPEHFEQLEQRLSKLMQLSRKHQVLPCALFGHHQELLAELNSLDSDEGALIQLEEQVNASKESYLIHAKKLSQSRNRYAKELDKKVTQSIHELSMPKGKFCITVTFNEELISPNGCDSIEFQVSTNPGQPLQAISKVASGGELSRIGLGIQVITAKKVSTPTLIFDEVDVGISGPTAAVVGRMLRTLGDSTQVFCVTHLPQVAGNGHQHMFVNKHTKAGKTETSMVSLDKSQRVEELARLLGGDVITSNTLANAKELLQS</sequence>
<proteinExistence type="inferred from homology"/>
<dbReference type="FunFam" id="3.40.50.300:FF:000319">
    <property type="entry name" value="DNA repair protein RecN"/>
    <property type="match status" value="1"/>
</dbReference>
<evidence type="ECO:0000256" key="9">
    <source>
        <dbReference type="PIRNR" id="PIRNR003128"/>
    </source>
</evidence>
<dbReference type="NCBIfam" id="NF008121">
    <property type="entry name" value="PRK10869.1"/>
    <property type="match status" value="1"/>
</dbReference>
<dbReference type="EMBL" id="VKGK01000030">
    <property type="protein sequence ID" value="TRY12611.1"/>
    <property type="molecule type" value="Genomic_DNA"/>
</dbReference>
<name>A0A553JJI3_SHEHA</name>
<evidence type="ECO:0000256" key="3">
    <source>
        <dbReference type="ARBA" id="ARBA00021315"/>
    </source>
</evidence>
<comment type="caution">
    <text evidence="11">The sequence shown here is derived from an EMBL/GenBank/DDBJ whole genome shotgun (WGS) entry which is preliminary data.</text>
</comment>
<dbReference type="Gene3D" id="3.40.50.300">
    <property type="entry name" value="P-loop containing nucleotide triphosphate hydrolases"/>
    <property type="match status" value="2"/>
</dbReference>
<keyword evidence="7 9" id="KW-0234">DNA repair</keyword>
<dbReference type="PANTHER" id="PTHR11059">
    <property type="entry name" value="DNA REPAIR PROTEIN RECN"/>
    <property type="match status" value="1"/>
</dbReference>
<dbReference type="PIRSF" id="PIRSF003128">
    <property type="entry name" value="RecN"/>
    <property type="match status" value="1"/>
</dbReference>
<dbReference type="Pfam" id="PF02463">
    <property type="entry name" value="SMC_N"/>
    <property type="match status" value="1"/>
</dbReference>
<evidence type="ECO:0000256" key="8">
    <source>
        <dbReference type="ARBA" id="ARBA00033408"/>
    </source>
</evidence>
<dbReference type="SUPFAM" id="SSF52540">
    <property type="entry name" value="P-loop containing nucleoside triphosphate hydrolases"/>
    <property type="match status" value="1"/>
</dbReference>
<dbReference type="NCBIfam" id="TIGR00634">
    <property type="entry name" value="recN"/>
    <property type="match status" value="1"/>
</dbReference>
<reference evidence="12" key="1">
    <citation type="submission" date="2019-07" db="EMBL/GenBank/DDBJ databases">
        <title>Shewanella sp. YLB-08 draft genomic sequence.</title>
        <authorList>
            <person name="Yu L."/>
        </authorList>
    </citation>
    <scope>NUCLEOTIDE SEQUENCE [LARGE SCALE GENOMIC DNA]</scope>
    <source>
        <strain evidence="12">JCM 20706</strain>
    </source>
</reference>
<comment type="function">
    <text evidence="1 9">May be involved in recombinational repair of damaged DNA.</text>
</comment>
<evidence type="ECO:0000256" key="7">
    <source>
        <dbReference type="ARBA" id="ARBA00023204"/>
    </source>
</evidence>
<evidence type="ECO:0000313" key="11">
    <source>
        <dbReference type="EMBL" id="TRY12611.1"/>
    </source>
</evidence>
<dbReference type="InterPro" id="IPR004604">
    <property type="entry name" value="DNA_recomb/repair_RecN"/>
</dbReference>
<evidence type="ECO:0000256" key="5">
    <source>
        <dbReference type="ARBA" id="ARBA00022763"/>
    </source>
</evidence>
<evidence type="ECO:0000313" key="12">
    <source>
        <dbReference type="Proteomes" id="UP000318126"/>
    </source>
</evidence>
<dbReference type="OrthoDB" id="9806954at2"/>
<dbReference type="AlphaFoldDB" id="A0A553JJI3"/>
<keyword evidence="5 9" id="KW-0227">DNA damage</keyword>
<dbReference type="FunFam" id="3.40.50.300:FF:000356">
    <property type="entry name" value="DNA repair protein RecN"/>
    <property type="match status" value="1"/>
</dbReference>
<dbReference type="Proteomes" id="UP000318126">
    <property type="component" value="Unassembled WGS sequence"/>
</dbReference>
<evidence type="ECO:0000256" key="2">
    <source>
        <dbReference type="ARBA" id="ARBA00009441"/>
    </source>
</evidence>
<feature type="domain" description="RecF/RecN/SMC N-terminal" evidence="10">
    <location>
        <begin position="2"/>
        <end position="507"/>
    </location>
</feature>
<dbReference type="GO" id="GO:0006310">
    <property type="term" value="P:DNA recombination"/>
    <property type="evidence" value="ECO:0007669"/>
    <property type="project" value="InterPro"/>
</dbReference>
<dbReference type="InterPro" id="IPR027417">
    <property type="entry name" value="P-loop_NTPase"/>
</dbReference>
<evidence type="ECO:0000256" key="6">
    <source>
        <dbReference type="ARBA" id="ARBA00022840"/>
    </source>
</evidence>
<dbReference type="GO" id="GO:0043590">
    <property type="term" value="C:bacterial nucleoid"/>
    <property type="evidence" value="ECO:0007669"/>
    <property type="project" value="TreeGrafter"/>
</dbReference>
<dbReference type="PANTHER" id="PTHR11059:SF0">
    <property type="entry name" value="DNA REPAIR PROTEIN RECN"/>
    <property type="match status" value="1"/>
</dbReference>
<keyword evidence="12" id="KW-1185">Reference proteome</keyword>